<reference evidence="1" key="1">
    <citation type="journal article" date="2022" name="bioRxiv">
        <title>Sequencing and chromosome-scale assembly of the giantPleurodeles waltlgenome.</title>
        <authorList>
            <person name="Brown T."/>
            <person name="Elewa A."/>
            <person name="Iarovenko S."/>
            <person name="Subramanian E."/>
            <person name="Araus A.J."/>
            <person name="Petzold A."/>
            <person name="Susuki M."/>
            <person name="Suzuki K.-i.T."/>
            <person name="Hayashi T."/>
            <person name="Toyoda A."/>
            <person name="Oliveira C."/>
            <person name="Osipova E."/>
            <person name="Leigh N.D."/>
            <person name="Simon A."/>
            <person name="Yun M.H."/>
        </authorList>
    </citation>
    <scope>NUCLEOTIDE SEQUENCE</scope>
    <source>
        <strain evidence="1">20211129_DDA</strain>
        <tissue evidence="1">Liver</tissue>
    </source>
</reference>
<dbReference type="EMBL" id="JANPWB010000013">
    <property type="protein sequence ID" value="KAJ1108623.1"/>
    <property type="molecule type" value="Genomic_DNA"/>
</dbReference>
<name>A0AAV7MXY1_PLEWA</name>
<dbReference type="Proteomes" id="UP001066276">
    <property type="component" value="Chromosome 9"/>
</dbReference>
<comment type="caution">
    <text evidence="1">The sequence shown here is derived from an EMBL/GenBank/DDBJ whole genome shotgun (WGS) entry which is preliminary data.</text>
</comment>
<accession>A0AAV7MXY1</accession>
<sequence>MGLVCVSFVRWARMLRRFCVTHTYAQLFARVSGVRLFVPFSYPEMMCAWFRASRFTPITCLRLCVPTTVRVWLFACGVSDDPRAPPPIPACLIPVNKASPLRCSPPAQNEPRFQYFDNVTARCITHSRTCKGRPRRGHKGPAP</sequence>
<evidence type="ECO:0000313" key="1">
    <source>
        <dbReference type="EMBL" id="KAJ1108623.1"/>
    </source>
</evidence>
<evidence type="ECO:0008006" key="3">
    <source>
        <dbReference type="Google" id="ProtNLM"/>
    </source>
</evidence>
<protein>
    <recommendedName>
        <fullName evidence="3">Secreted protein</fullName>
    </recommendedName>
</protein>
<gene>
    <name evidence="1" type="ORF">NDU88_005999</name>
</gene>
<dbReference type="AlphaFoldDB" id="A0AAV7MXY1"/>
<keyword evidence="2" id="KW-1185">Reference proteome</keyword>
<organism evidence="1 2">
    <name type="scientific">Pleurodeles waltl</name>
    <name type="common">Iberian ribbed newt</name>
    <dbReference type="NCBI Taxonomy" id="8319"/>
    <lineage>
        <taxon>Eukaryota</taxon>
        <taxon>Metazoa</taxon>
        <taxon>Chordata</taxon>
        <taxon>Craniata</taxon>
        <taxon>Vertebrata</taxon>
        <taxon>Euteleostomi</taxon>
        <taxon>Amphibia</taxon>
        <taxon>Batrachia</taxon>
        <taxon>Caudata</taxon>
        <taxon>Salamandroidea</taxon>
        <taxon>Salamandridae</taxon>
        <taxon>Pleurodelinae</taxon>
        <taxon>Pleurodeles</taxon>
    </lineage>
</organism>
<evidence type="ECO:0000313" key="2">
    <source>
        <dbReference type="Proteomes" id="UP001066276"/>
    </source>
</evidence>
<proteinExistence type="predicted"/>